<evidence type="ECO:0000313" key="2">
    <source>
        <dbReference type="Proteomes" id="UP000835287"/>
    </source>
</evidence>
<keyword evidence="2" id="KW-1185">Reference proteome</keyword>
<dbReference type="EMBL" id="HG992338">
    <property type="protein sequence ID" value="CAE6850747.1"/>
    <property type="molecule type" value="Genomic_DNA"/>
</dbReference>
<proteinExistence type="predicted"/>
<accession>A0ABM8T1W6</accession>
<protein>
    <submittedName>
        <fullName evidence="1">Uncharacterized protein</fullName>
    </submittedName>
</protein>
<sequence length="49" mass="5376">MLESDLQTCDEVVARPAAVGALKLNSETFANEGRQAEAQLKLLDLNTDW</sequence>
<organism evidence="1 2">
    <name type="scientific">Xanthomonas arboricola pv. corylina</name>
    <dbReference type="NCBI Taxonomy" id="487821"/>
    <lineage>
        <taxon>Bacteria</taxon>
        <taxon>Pseudomonadati</taxon>
        <taxon>Pseudomonadota</taxon>
        <taxon>Gammaproteobacteria</taxon>
        <taxon>Lysobacterales</taxon>
        <taxon>Lysobacteraceae</taxon>
        <taxon>Xanthomonas</taxon>
    </lineage>
</organism>
<gene>
    <name evidence="1" type="ORF">XAC301_41110</name>
</gene>
<reference evidence="1 2" key="1">
    <citation type="submission" date="2021-02" db="EMBL/GenBank/DDBJ databases">
        <authorList>
            <person name="Pothier F. J."/>
        </authorList>
    </citation>
    <scope>NUCLEOTIDE SEQUENCE [LARGE SCALE GENOMIC DNA]</scope>
    <source>
        <strain evidence="1 2">301</strain>
    </source>
</reference>
<evidence type="ECO:0000313" key="1">
    <source>
        <dbReference type="EMBL" id="CAE6850747.1"/>
    </source>
</evidence>
<dbReference type="Proteomes" id="UP000835287">
    <property type="component" value="Chromosome"/>
</dbReference>
<name>A0ABM8T1W6_9XANT</name>
<dbReference type="EMBL" id="HG992338">
    <property type="protein sequence ID" value="CAE6850739.1"/>
    <property type="molecule type" value="Genomic_DNA"/>
</dbReference>